<feature type="transmembrane region" description="Helical" evidence="6">
    <location>
        <begin position="180"/>
        <end position="205"/>
    </location>
</feature>
<feature type="transmembrane region" description="Helical" evidence="6">
    <location>
        <begin position="315"/>
        <end position="337"/>
    </location>
</feature>
<feature type="transmembrane region" description="Helical" evidence="6">
    <location>
        <begin position="496"/>
        <end position="516"/>
    </location>
</feature>
<dbReference type="Gene3D" id="1.20.1250.20">
    <property type="entry name" value="MFS general substrate transporter like domains"/>
    <property type="match status" value="1"/>
</dbReference>
<dbReference type="EMBL" id="JABEXW010001238">
    <property type="protein sequence ID" value="KAF4945407.1"/>
    <property type="molecule type" value="Genomic_DNA"/>
</dbReference>
<evidence type="ECO:0000256" key="6">
    <source>
        <dbReference type="SAM" id="Phobius"/>
    </source>
</evidence>
<dbReference type="PANTHER" id="PTHR23502">
    <property type="entry name" value="MAJOR FACILITATOR SUPERFAMILY"/>
    <property type="match status" value="1"/>
</dbReference>
<dbReference type="PANTHER" id="PTHR23502:SF30">
    <property type="entry name" value="TRANSPORTER, PUTATIVE (AFU_ORTHOLOGUE AFUA_8G04702)-RELATED"/>
    <property type="match status" value="1"/>
</dbReference>
<dbReference type="InterPro" id="IPR020846">
    <property type="entry name" value="MFS_dom"/>
</dbReference>
<name>A0A8H4WPE7_9HYPO</name>
<evidence type="ECO:0000256" key="3">
    <source>
        <dbReference type="ARBA" id="ARBA00022989"/>
    </source>
</evidence>
<dbReference type="GO" id="GO:0005886">
    <property type="term" value="C:plasma membrane"/>
    <property type="evidence" value="ECO:0007669"/>
    <property type="project" value="TreeGrafter"/>
</dbReference>
<reference evidence="8" key="2">
    <citation type="submission" date="2020-05" db="EMBL/GenBank/DDBJ databases">
        <authorList>
            <person name="Kim H.-S."/>
            <person name="Proctor R.H."/>
            <person name="Brown D.W."/>
        </authorList>
    </citation>
    <scope>NUCLEOTIDE SEQUENCE</scope>
    <source>
        <strain evidence="8">NRRL 20472</strain>
    </source>
</reference>
<keyword evidence="3 6" id="KW-1133">Transmembrane helix</keyword>
<evidence type="ECO:0000313" key="9">
    <source>
        <dbReference type="Proteomes" id="UP000622797"/>
    </source>
</evidence>
<evidence type="ECO:0000256" key="2">
    <source>
        <dbReference type="ARBA" id="ARBA00022692"/>
    </source>
</evidence>
<dbReference type="GO" id="GO:0022857">
    <property type="term" value="F:transmembrane transporter activity"/>
    <property type="evidence" value="ECO:0007669"/>
    <property type="project" value="InterPro"/>
</dbReference>
<dbReference type="GO" id="GO:0032259">
    <property type="term" value="P:methylation"/>
    <property type="evidence" value="ECO:0007669"/>
    <property type="project" value="InterPro"/>
</dbReference>
<feature type="transmembrane region" description="Helical" evidence="6">
    <location>
        <begin position="401"/>
        <end position="422"/>
    </location>
</feature>
<dbReference type="PROSITE" id="PS00092">
    <property type="entry name" value="N6_MTASE"/>
    <property type="match status" value="1"/>
</dbReference>
<feature type="transmembrane region" description="Helical" evidence="6">
    <location>
        <begin position="84"/>
        <end position="106"/>
    </location>
</feature>
<evidence type="ECO:0000256" key="1">
    <source>
        <dbReference type="ARBA" id="ARBA00004141"/>
    </source>
</evidence>
<feature type="transmembrane region" description="Helical" evidence="6">
    <location>
        <begin position="211"/>
        <end position="227"/>
    </location>
</feature>
<feature type="transmembrane region" description="Helical" evidence="6">
    <location>
        <begin position="118"/>
        <end position="136"/>
    </location>
</feature>
<keyword evidence="4 6" id="KW-0472">Membrane</keyword>
<keyword evidence="9" id="KW-1185">Reference proteome</keyword>
<dbReference type="SUPFAM" id="SSF103473">
    <property type="entry name" value="MFS general substrate transporter"/>
    <property type="match status" value="1"/>
</dbReference>
<organism evidence="8 9">
    <name type="scientific">Fusarium sarcochroum</name>
    <dbReference type="NCBI Taxonomy" id="1208366"/>
    <lineage>
        <taxon>Eukaryota</taxon>
        <taxon>Fungi</taxon>
        <taxon>Dikarya</taxon>
        <taxon>Ascomycota</taxon>
        <taxon>Pezizomycotina</taxon>
        <taxon>Sordariomycetes</taxon>
        <taxon>Hypocreomycetidae</taxon>
        <taxon>Hypocreales</taxon>
        <taxon>Nectriaceae</taxon>
        <taxon>Fusarium</taxon>
        <taxon>Fusarium lateritium species complex</taxon>
    </lineage>
</organism>
<dbReference type="OrthoDB" id="5215911at2759"/>
<reference evidence="8" key="1">
    <citation type="journal article" date="2020" name="BMC Genomics">
        <title>Correction to: Identification and distribution of gene clusters required for synthesis of sphingolipid metabolism inhibitors in diverse species of the filamentous fungus Fusarium.</title>
        <authorList>
            <person name="Kim H.S."/>
            <person name="Lohmar J.M."/>
            <person name="Busman M."/>
            <person name="Brown D.W."/>
            <person name="Naumann T.A."/>
            <person name="Divon H.H."/>
            <person name="Lysoe E."/>
            <person name="Uhlig S."/>
            <person name="Proctor R.H."/>
        </authorList>
    </citation>
    <scope>NUCLEOTIDE SEQUENCE</scope>
    <source>
        <strain evidence="8">NRRL 20472</strain>
    </source>
</reference>
<evidence type="ECO:0000313" key="8">
    <source>
        <dbReference type="EMBL" id="KAF4945407.1"/>
    </source>
</evidence>
<keyword evidence="5" id="KW-0325">Glycoprotein</keyword>
<dbReference type="PROSITE" id="PS50850">
    <property type="entry name" value="MFS"/>
    <property type="match status" value="1"/>
</dbReference>
<dbReference type="GO" id="GO:0008168">
    <property type="term" value="F:methyltransferase activity"/>
    <property type="evidence" value="ECO:0007669"/>
    <property type="project" value="InterPro"/>
</dbReference>
<dbReference type="InterPro" id="IPR002052">
    <property type="entry name" value="DNA_methylase_N6_adenine_CS"/>
</dbReference>
<feature type="domain" description="Major facilitator superfamily (MFS) profile" evidence="7">
    <location>
        <begin position="49"/>
        <end position="518"/>
    </location>
</feature>
<dbReference type="Pfam" id="PF07690">
    <property type="entry name" value="MFS_1"/>
    <property type="match status" value="1"/>
</dbReference>
<dbReference type="AlphaFoldDB" id="A0A8H4WPE7"/>
<keyword evidence="2 6" id="KW-0812">Transmembrane</keyword>
<dbReference type="Proteomes" id="UP000622797">
    <property type="component" value="Unassembled WGS sequence"/>
</dbReference>
<evidence type="ECO:0000256" key="5">
    <source>
        <dbReference type="ARBA" id="ARBA00023180"/>
    </source>
</evidence>
<feature type="transmembrane region" description="Helical" evidence="6">
    <location>
        <begin position="464"/>
        <end position="484"/>
    </location>
</feature>
<feature type="transmembrane region" description="Helical" evidence="6">
    <location>
        <begin position="148"/>
        <end position="168"/>
    </location>
</feature>
<dbReference type="InterPro" id="IPR036259">
    <property type="entry name" value="MFS_trans_sf"/>
</dbReference>
<feature type="transmembrane region" description="Helical" evidence="6">
    <location>
        <begin position="357"/>
        <end position="380"/>
    </location>
</feature>
<accession>A0A8H4WPE7</accession>
<dbReference type="GO" id="GO:0003676">
    <property type="term" value="F:nucleic acid binding"/>
    <property type="evidence" value="ECO:0007669"/>
    <property type="project" value="InterPro"/>
</dbReference>
<feature type="transmembrane region" description="Helical" evidence="6">
    <location>
        <begin position="428"/>
        <end position="452"/>
    </location>
</feature>
<feature type="transmembrane region" description="Helical" evidence="6">
    <location>
        <begin position="58"/>
        <end position="78"/>
    </location>
</feature>
<comment type="subcellular location">
    <subcellularLocation>
        <location evidence="1">Membrane</location>
        <topology evidence="1">Multi-pass membrane protein</topology>
    </subcellularLocation>
</comment>
<evidence type="ECO:0000259" key="7">
    <source>
        <dbReference type="PROSITE" id="PS50850"/>
    </source>
</evidence>
<sequence>MATIPVPGTVHLVDLEGISNRKHGEKSDIILIPQPTADPNDPLNWSPMRRLNGSICHILWVFAGALIINGLTVAYLVIEQETGISQAALNGGNGLMYLFFGWGCLISQPIALNFGRRPSAVISLGITACLVLWAGYVKSAGEWYANRILLGFFFSGIESLAELCVTDTKFTHERGLHMGLYNWALYGGAFLSPIPAGFLASAVGWHWINRMYFIFGIAATVYFFFFYEETMFYRPRTVDEFVDAEPSANTVAKAPLDQQIEDVCQSSQMSNEATGQTRETYQVQPFQQRLKLWGARDPRQPNTFKLRFMLLPLYLMRYPSVFFSGILIGGVLGWFNVFAGTIPLVFGNPPYNFSTNMIGLVYLACFIGASAGCLVAGSLTDKLAVFMARRNKGIKEPEARLWAAVVPMILHPAGSILFGVGAAHGIHWVGLCFGLGLVTLGIVMGSTLALSYCVDCYKEVAGEAIVTIIVIRNSIGFGFGYAVIPMVNSLGLQGAFLLIAFLGMGLNAACLLMIAFGKGMRKASAASYWKLIEGYGFHTH</sequence>
<protein>
    <recommendedName>
        <fullName evidence="7">Major facilitator superfamily (MFS) profile domain-containing protein</fullName>
    </recommendedName>
</protein>
<dbReference type="InterPro" id="IPR011701">
    <property type="entry name" value="MFS"/>
</dbReference>
<gene>
    <name evidence="8" type="ORF">FSARC_14433</name>
</gene>
<comment type="caution">
    <text evidence="8">The sequence shown here is derived from an EMBL/GenBank/DDBJ whole genome shotgun (WGS) entry which is preliminary data.</text>
</comment>
<proteinExistence type="predicted"/>
<evidence type="ECO:0000256" key="4">
    <source>
        <dbReference type="ARBA" id="ARBA00023136"/>
    </source>
</evidence>